<gene>
    <name evidence="1" type="ORF">SDC9_115495</name>
</gene>
<sequence length="52" mass="5600">MLVGGVVHHQIHDDPDPPFVGTVDQPLHIVHRAETAVDAPVVADVVSVVDLW</sequence>
<reference evidence="1" key="1">
    <citation type="submission" date="2019-08" db="EMBL/GenBank/DDBJ databases">
        <authorList>
            <person name="Kucharzyk K."/>
            <person name="Murdoch R.W."/>
            <person name="Higgins S."/>
            <person name="Loffler F."/>
        </authorList>
    </citation>
    <scope>NUCLEOTIDE SEQUENCE</scope>
</reference>
<protein>
    <submittedName>
        <fullName evidence="1">Uncharacterized protein</fullName>
    </submittedName>
</protein>
<dbReference type="EMBL" id="VSSQ01022324">
    <property type="protein sequence ID" value="MPM68562.1"/>
    <property type="molecule type" value="Genomic_DNA"/>
</dbReference>
<organism evidence="1">
    <name type="scientific">bioreactor metagenome</name>
    <dbReference type="NCBI Taxonomy" id="1076179"/>
    <lineage>
        <taxon>unclassified sequences</taxon>
        <taxon>metagenomes</taxon>
        <taxon>ecological metagenomes</taxon>
    </lineage>
</organism>
<dbReference type="AlphaFoldDB" id="A0A645BTJ8"/>
<evidence type="ECO:0000313" key="1">
    <source>
        <dbReference type="EMBL" id="MPM68562.1"/>
    </source>
</evidence>
<name>A0A645BTJ8_9ZZZZ</name>
<proteinExistence type="predicted"/>
<comment type="caution">
    <text evidence="1">The sequence shown here is derived from an EMBL/GenBank/DDBJ whole genome shotgun (WGS) entry which is preliminary data.</text>
</comment>
<accession>A0A645BTJ8</accession>